<dbReference type="InterPro" id="IPR036599">
    <property type="entry name" value="DNA_ligase_N_sf"/>
</dbReference>
<dbReference type="Proteomes" id="UP000749293">
    <property type="component" value="Unassembled WGS sequence"/>
</dbReference>
<proteinExistence type="inferred from homology"/>
<name>A0A9P4YQZ2_9HYPO</name>
<evidence type="ECO:0000256" key="1">
    <source>
        <dbReference type="ARBA" id="ARBA00007572"/>
    </source>
</evidence>
<evidence type="ECO:0000256" key="6">
    <source>
        <dbReference type="SAM" id="MobiDB-lite"/>
    </source>
</evidence>
<reference evidence="8" key="1">
    <citation type="submission" date="2020-03" db="EMBL/GenBank/DDBJ databases">
        <title>Site-based positive gene gene selection in Geosmithia morbida across the United States reveals a broad range of putative effectors and factors for local host and environmental adapation.</title>
        <authorList>
            <person name="Onufrak A."/>
            <person name="Murdoch R.W."/>
            <person name="Gazis R."/>
            <person name="Huff M."/>
            <person name="Staton M."/>
            <person name="Klingeman W."/>
            <person name="Hadziabdic D."/>
        </authorList>
    </citation>
    <scope>NUCLEOTIDE SEQUENCE</scope>
    <source>
        <strain evidence="8">1262</strain>
    </source>
</reference>
<evidence type="ECO:0000256" key="4">
    <source>
        <dbReference type="ARBA" id="ARBA00022840"/>
    </source>
</evidence>
<dbReference type="InterPro" id="IPR012308">
    <property type="entry name" value="DNA_ligase_ATP-dep_N"/>
</dbReference>
<dbReference type="SUPFAM" id="SSF56091">
    <property type="entry name" value="DNA ligase/mRNA capping enzyme, catalytic domain"/>
    <property type="match status" value="1"/>
</dbReference>
<comment type="caution">
    <text evidence="8">The sequence shown here is derived from an EMBL/GenBank/DDBJ whole genome shotgun (WGS) entry which is preliminary data.</text>
</comment>
<evidence type="ECO:0000256" key="2">
    <source>
        <dbReference type="ARBA" id="ARBA00022598"/>
    </source>
</evidence>
<keyword evidence="5" id="KW-0539">Nucleus</keyword>
<dbReference type="GO" id="GO:0003677">
    <property type="term" value="F:DNA binding"/>
    <property type="evidence" value="ECO:0007669"/>
    <property type="project" value="InterPro"/>
</dbReference>
<dbReference type="Pfam" id="PF01068">
    <property type="entry name" value="DNA_ligase_A_M"/>
    <property type="match status" value="1"/>
</dbReference>
<evidence type="ECO:0000256" key="3">
    <source>
        <dbReference type="ARBA" id="ARBA00022741"/>
    </source>
</evidence>
<dbReference type="InterPro" id="IPR029710">
    <property type="entry name" value="LIG4"/>
</dbReference>
<gene>
    <name evidence="8" type="ORF">GMORB2_2881</name>
</gene>
<comment type="similarity">
    <text evidence="1">Belongs to the ATP-dependent DNA ligase family.</text>
</comment>
<dbReference type="Gene3D" id="2.40.50.140">
    <property type="entry name" value="Nucleic acid-binding proteins"/>
    <property type="match status" value="1"/>
</dbReference>
<keyword evidence="2 8" id="KW-0436">Ligase</keyword>
<dbReference type="RefSeq" id="XP_035319097.1">
    <property type="nucleotide sequence ID" value="XM_035464859.1"/>
</dbReference>
<feature type="region of interest" description="Disordered" evidence="6">
    <location>
        <begin position="759"/>
        <end position="820"/>
    </location>
</feature>
<evidence type="ECO:0000256" key="5">
    <source>
        <dbReference type="ARBA" id="ARBA00023242"/>
    </source>
</evidence>
<dbReference type="GO" id="GO:0006310">
    <property type="term" value="P:DNA recombination"/>
    <property type="evidence" value="ECO:0007669"/>
    <property type="project" value="InterPro"/>
</dbReference>
<organism evidence="8 9">
    <name type="scientific">Geosmithia morbida</name>
    <dbReference type="NCBI Taxonomy" id="1094350"/>
    <lineage>
        <taxon>Eukaryota</taxon>
        <taxon>Fungi</taxon>
        <taxon>Dikarya</taxon>
        <taxon>Ascomycota</taxon>
        <taxon>Pezizomycotina</taxon>
        <taxon>Sordariomycetes</taxon>
        <taxon>Hypocreomycetidae</taxon>
        <taxon>Hypocreales</taxon>
        <taxon>Bionectriaceae</taxon>
        <taxon>Geosmithia</taxon>
    </lineage>
</organism>
<dbReference type="GO" id="GO:0006303">
    <property type="term" value="P:double-strand break repair via nonhomologous end joining"/>
    <property type="evidence" value="ECO:0007669"/>
    <property type="project" value="TreeGrafter"/>
</dbReference>
<keyword evidence="9" id="KW-1185">Reference proteome</keyword>
<evidence type="ECO:0000259" key="7">
    <source>
        <dbReference type="PROSITE" id="PS50160"/>
    </source>
</evidence>
<evidence type="ECO:0000313" key="9">
    <source>
        <dbReference type="Proteomes" id="UP000749293"/>
    </source>
</evidence>
<dbReference type="PROSITE" id="PS50160">
    <property type="entry name" value="DNA_LIGASE_A3"/>
    <property type="match status" value="1"/>
</dbReference>
<dbReference type="Pfam" id="PF04675">
    <property type="entry name" value="DNA_ligase_A_N"/>
    <property type="match status" value="1"/>
</dbReference>
<dbReference type="InterPro" id="IPR012310">
    <property type="entry name" value="DNA_ligase_ATP-dep_cent"/>
</dbReference>
<dbReference type="OrthoDB" id="2160351at2759"/>
<dbReference type="InterPro" id="IPR012340">
    <property type="entry name" value="NA-bd_OB-fold"/>
</dbReference>
<dbReference type="GO" id="GO:0005524">
    <property type="term" value="F:ATP binding"/>
    <property type="evidence" value="ECO:0007669"/>
    <property type="project" value="UniProtKB-KW"/>
</dbReference>
<dbReference type="GO" id="GO:0006297">
    <property type="term" value="P:nucleotide-excision repair, DNA gap filling"/>
    <property type="evidence" value="ECO:0007669"/>
    <property type="project" value="TreeGrafter"/>
</dbReference>
<dbReference type="PANTHER" id="PTHR45997:SF2">
    <property type="entry name" value="ATP DEPENDENT DNA LIGASE DOMAIN PROTEIN (AFU_ORTHOLOGUE AFUA_5G02430)"/>
    <property type="match status" value="1"/>
</dbReference>
<dbReference type="PANTHER" id="PTHR45997">
    <property type="entry name" value="DNA LIGASE 4"/>
    <property type="match status" value="1"/>
</dbReference>
<dbReference type="Gene3D" id="3.30.470.30">
    <property type="entry name" value="DNA ligase/mRNA capping enzyme"/>
    <property type="match status" value="1"/>
</dbReference>
<dbReference type="Gene3D" id="1.10.3260.10">
    <property type="entry name" value="DNA ligase, ATP-dependent, N-terminal domain"/>
    <property type="match status" value="1"/>
</dbReference>
<protein>
    <submittedName>
        <fullName evidence="8">DNA ligase 4</fullName>
    </submittedName>
</protein>
<dbReference type="AlphaFoldDB" id="A0A9P4YQZ2"/>
<accession>A0A9P4YQZ2</accession>
<feature type="region of interest" description="Disordered" evidence="6">
    <location>
        <begin position="681"/>
        <end position="747"/>
    </location>
</feature>
<dbReference type="GO" id="GO:0032807">
    <property type="term" value="C:DNA ligase IV complex"/>
    <property type="evidence" value="ECO:0007669"/>
    <property type="project" value="TreeGrafter"/>
</dbReference>
<feature type="compositionally biased region" description="Low complexity" evidence="6">
    <location>
        <begin position="685"/>
        <end position="695"/>
    </location>
</feature>
<keyword evidence="4" id="KW-0067">ATP-binding</keyword>
<keyword evidence="3" id="KW-0547">Nucleotide-binding</keyword>
<feature type="domain" description="ATP-dependent DNA ligase family profile" evidence="7">
    <location>
        <begin position="390"/>
        <end position="530"/>
    </location>
</feature>
<dbReference type="GeneID" id="55969111"/>
<sequence length="1014" mass="112421">MPFPFDIVCELLEESYRLGVARKPNYTVVEGWFARNATRVAAHDTDLAALLSTLLPGKRPDRMYSIQTPALELIVGRGLGLGASRKKEISRHREPGSGVDLADCVEGILSITPNQLHIDSRVTVEEVDQLLHGLACRIKWSSPAIRASKTPLAQRDRGDLESMYRRLTAREAKWLTRLVLKSYAPLVFDENLILRSCDPSLPMLLRIRQDFTSAVAVAQDIRSRLLLSTTAADGGAGATTAWKKLLPGVMPRVGIKVGRQHWTQARSIKHCLALGEGRMSVEQKVDGEYCQIHVDLSKGDDCVQIFSKSGKDSTEDRRRLHRTIKESLRLGQPDCRISKTCIVEGELAVYSDSERKILPFHKIRNHVTRRGMFLNTAEDSPPRPHEHLVIIYFDVLLVDDVSFLGVRHSERCKALAGLVRTEPGWAEVVQREIIDFDHGLAASTLRKAFAKVIVSRGEGLVLKPDDPYFDLTQLDPPRSGRCIKIKKEYIGSFGEVGDLAAVGAGYDATTAKQYKVPNLKWTHFYIGCLNNKQEVQQWGAIQDFTVTNVVELNEMQLKSVMQFGNPMPMARDDLSSSTSIKLTIVPAIETNHRMTVVFANPLVFDMRCFSFDKPGNVGFWTLRFPAVSKVHFDRDVIDTIPFGQLQELAEFATTAPEHPDSQQNLQWVAKLEGADARGFAVDARSQTASTATTVPSPSPRNREMTATRSLSSSRLSQSADGESDSNSAQPAHRWQRPQIEPSVSSQCLVSSSSASELLVISTDQPRKRERPVLSPPQVRKRHRDSQNQLPGPVMRAPLADATANSSQGPTEPRPKRDVSRELAIQTQDKFSGRLVTTATEPEPTVSCSSLESEDISVFLPVSSVEICSSAPLSTSSDSPRRSCAHAGANCQFAKTSVFLAPHLGTAPSEMADLLGLHGVESRFAELEDGSWTAEGSALLLVDSVKHAAETEALIRRMMNTASRKTTSTADGGHYISVYDWRVLKNITTLEDETVTRKYYEGFKDPWRRWYCGLI</sequence>
<feature type="compositionally biased region" description="Low complexity" evidence="6">
    <location>
        <begin position="708"/>
        <end position="718"/>
    </location>
</feature>
<dbReference type="EMBL" id="JAANYQ010000016">
    <property type="protein sequence ID" value="KAF4120445.1"/>
    <property type="molecule type" value="Genomic_DNA"/>
</dbReference>
<dbReference type="GO" id="GO:0003910">
    <property type="term" value="F:DNA ligase (ATP) activity"/>
    <property type="evidence" value="ECO:0007669"/>
    <property type="project" value="InterPro"/>
</dbReference>
<evidence type="ECO:0000313" key="8">
    <source>
        <dbReference type="EMBL" id="KAF4120445.1"/>
    </source>
</evidence>